<keyword evidence="1" id="KW-0732">Signal</keyword>
<dbReference type="InterPro" id="IPR035986">
    <property type="entry name" value="PKD_dom_sf"/>
</dbReference>
<dbReference type="EMBL" id="JAKLTR010000009">
    <property type="protein sequence ID" value="MCG2615658.1"/>
    <property type="molecule type" value="Genomic_DNA"/>
</dbReference>
<reference evidence="3" key="1">
    <citation type="submission" date="2022-01" db="EMBL/GenBank/DDBJ databases">
        <authorList>
            <person name="Jo J.-H."/>
            <person name="Im W.-T."/>
        </authorList>
    </citation>
    <scope>NUCLEOTIDE SEQUENCE</scope>
    <source>
        <strain evidence="3">NA20</strain>
    </source>
</reference>
<dbReference type="Proteomes" id="UP001165367">
    <property type="component" value="Unassembled WGS sequence"/>
</dbReference>
<keyword evidence="4" id="KW-1185">Reference proteome</keyword>
<accession>A0ABS9KTP9</accession>
<organism evidence="3 4">
    <name type="scientific">Terrimonas ginsenosidimutans</name>
    <dbReference type="NCBI Taxonomy" id="2908004"/>
    <lineage>
        <taxon>Bacteria</taxon>
        <taxon>Pseudomonadati</taxon>
        <taxon>Bacteroidota</taxon>
        <taxon>Chitinophagia</taxon>
        <taxon>Chitinophagales</taxon>
        <taxon>Chitinophagaceae</taxon>
        <taxon>Terrimonas</taxon>
    </lineage>
</organism>
<dbReference type="Gene3D" id="2.60.40.10">
    <property type="entry name" value="Immunoglobulins"/>
    <property type="match status" value="2"/>
</dbReference>
<comment type="caution">
    <text evidence="3">The sequence shown here is derived from an EMBL/GenBank/DDBJ whole genome shotgun (WGS) entry which is preliminary data.</text>
</comment>
<feature type="signal peptide" evidence="1">
    <location>
        <begin position="1"/>
        <end position="19"/>
    </location>
</feature>
<protein>
    <submittedName>
        <fullName evidence="3">Gliding motility-associated C-terminal domain-containing protein</fullName>
    </submittedName>
</protein>
<dbReference type="RefSeq" id="WP_237873662.1">
    <property type="nucleotide sequence ID" value="NZ_JAKLTR010000009.1"/>
</dbReference>
<dbReference type="Pfam" id="PF13585">
    <property type="entry name" value="CHU_C"/>
    <property type="match status" value="1"/>
</dbReference>
<feature type="domain" description="PKD" evidence="2">
    <location>
        <begin position="310"/>
        <end position="368"/>
    </location>
</feature>
<dbReference type="InterPro" id="IPR026341">
    <property type="entry name" value="T9SS_type_B"/>
</dbReference>
<dbReference type="InterPro" id="IPR022409">
    <property type="entry name" value="PKD/Chitinase_dom"/>
</dbReference>
<evidence type="ECO:0000313" key="4">
    <source>
        <dbReference type="Proteomes" id="UP001165367"/>
    </source>
</evidence>
<dbReference type="PROSITE" id="PS50093">
    <property type="entry name" value="PKD"/>
    <property type="match status" value="2"/>
</dbReference>
<dbReference type="SUPFAM" id="SSF49299">
    <property type="entry name" value="PKD domain"/>
    <property type="match status" value="2"/>
</dbReference>
<proteinExistence type="predicted"/>
<evidence type="ECO:0000313" key="3">
    <source>
        <dbReference type="EMBL" id="MCG2615658.1"/>
    </source>
</evidence>
<evidence type="ECO:0000259" key="2">
    <source>
        <dbReference type="PROSITE" id="PS50093"/>
    </source>
</evidence>
<dbReference type="SMART" id="SM00089">
    <property type="entry name" value="PKD"/>
    <property type="match status" value="2"/>
</dbReference>
<evidence type="ECO:0000256" key="1">
    <source>
        <dbReference type="SAM" id="SignalP"/>
    </source>
</evidence>
<dbReference type="InterPro" id="IPR013783">
    <property type="entry name" value="Ig-like_fold"/>
</dbReference>
<feature type="chain" id="PRO_5047331835" evidence="1">
    <location>
        <begin position="20"/>
        <end position="860"/>
    </location>
</feature>
<name>A0ABS9KTP9_9BACT</name>
<dbReference type="NCBIfam" id="TIGR04131">
    <property type="entry name" value="Bac_Flav_CTERM"/>
    <property type="match status" value="1"/>
</dbReference>
<sequence>MKRAFLILLLTASSVLAWADHITGGEMFYTHVGANTYNVTLKLFMRCNSGRNFPDPAVMSIFDKTTNQRFEDISVRISNRETISLTNNDPCITNPPEVCYDVAYYNFTVSLPGSPAGYIIASEVNYRIRGINNLAAGNQVGATYTCDIPGIADASNNSARFSGSDLVMVCADNYFSYSFAAKDADNDNLIYSFCSAYNSTTGGVNGVPAGNPPYSSVPYAYADFTESAPLGSKVHIDPSTGLISGVAPAAGIYVVTVCVSEIRDGDIIAVQRKDLQINITDCSIAAANLEDDYMLCGTTRSIVIDNRATSPLIVSYEWLVFDPAGTAIFTATTPSLSYTFPVNGTYNVQLIVNKGQPCTDTARTKVYVYPGLVPDFNATGVCINNPTVFRDQSTVVSGSIALWAWDFGEPSVFNDASNQRHPVYKYPFTGDKYIRLIVTTTDGCRDTVEKKITMIDKPPITLAFKDTLICRNDQLPLQATGTGIFTWSPGSFMSATNISNPVVSPPVSTLYYVELNTDGCINKDSVQVRVVDQVTLIPMNDTTICSGDTIQLRINSNGLKYAWTPAAQLFDPLVQNPRAVTPATTSYAVTATIGGCSATAAINVRAVPYPVARASADTTVCYNDAAFLTAITDGNSWSWSPASYLSNAGALNPVASPPRTTAFVFSAYENTRGCPKPGRDTVLVTVLPKIIPFAGNDTSVITGQPLQLQATGGVKYNWSPPYSLSATNISNPVATIKEPSENIVYKVDVYNRIGCYDSAFVSVKVYSSVPTIFVPSAFTPNNDGKNDLLIPVLAGMKQMVSFNIYNRWGQLVFSTSAQGHGWDGRINGQFQSTNTYVWMVNAIDYLGKHYSGKGMVTLVR</sequence>
<dbReference type="CDD" id="cd00146">
    <property type="entry name" value="PKD"/>
    <property type="match status" value="2"/>
</dbReference>
<dbReference type="InterPro" id="IPR000601">
    <property type="entry name" value="PKD_dom"/>
</dbReference>
<gene>
    <name evidence="3" type="ORF">LZZ85_15260</name>
</gene>
<feature type="domain" description="PKD" evidence="2">
    <location>
        <begin position="397"/>
        <end position="454"/>
    </location>
</feature>